<dbReference type="AlphaFoldDB" id="A0A8H7REY6"/>
<evidence type="ECO:0000256" key="9">
    <source>
        <dbReference type="ARBA" id="ARBA00042761"/>
    </source>
</evidence>
<evidence type="ECO:0000256" key="6">
    <source>
        <dbReference type="ARBA" id="ARBA00022842"/>
    </source>
</evidence>
<dbReference type="CDD" id="cd06141">
    <property type="entry name" value="WRN_exo"/>
    <property type="match status" value="1"/>
</dbReference>
<dbReference type="Proteomes" id="UP000646827">
    <property type="component" value="Unassembled WGS sequence"/>
</dbReference>
<reference evidence="11 12" key="1">
    <citation type="submission" date="2020-12" db="EMBL/GenBank/DDBJ databases">
        <title>Metabolic potential, ecology and presence of endohyphal bacteria is reflected in genomic diversity of Mucoromycotina.</title>
        <authorList>
            <person name="Muszewska A."/>
            <person name="Okrasinska A."/>
            <person name="Steczkiewicz K."/>
            <person name="Drgas O."/>
            <person name="Orlowska M."/>
            <person name="Perlinska-Lenart U."/>
            <person name="Aleksandrzak-Piekarczyk T."/>
            <person name="Szatraj K."/>
            <person name="Zielenkiewicz U."/>
            <person name="Pilsyk S."/>
            <person name="Malc E."/>
            <person name="Mieczkowski P."/>
            <person name="Kruszewska J.S."/>
            <person name="Biernat P."/>
            <person name="Pawlowska J."/>
        </authorList>
    </citation>
    <scope>NUCLEOTIDE SEQUENCE [LARGE SCALE GENOMIC DNA]</scope>
    <source>
        <strain evidence="11 12">CBS 142.35</strain>
    </source>
</reference>
<evidence type="ECO:0000256" key="7">
    <source>
        <dbReference type="ARBA" id="ARBA00023242"/>
    </source>
</evidence>
<keyword evidence="4" id="KW-0378">Hydrolase</keyword>
<keyword evidence="12" id="KW-1185">Reference proteome</keyword>
<dbReference type="PANTHER" id="PTHR13620">
    <property type="entry name" value="3-5 EXONUCLEASE"/>
    <property type="match status" value="1"/>
</dbReference>
<dbReference type="SMART" id="SM00474">
    <property type="entry name" value="35EXOc"/>
    <property type="match status" value="1"/>
</dbReference>
<feature type="domain" description="3'-5' exonuclease" evidence="10">
    <location>
        <begin position="125"/>
        <end position="298"/>
    </location>
</feature>
<organism evidence="11 12">
    <name type="scientific">Circinella minor</name>
    <dbReference type="NCBI Taxonomy" id="1195481"/>
    <lineage>
        <taxon>Eukaryota</taxon>
        <taxon>Fungi</taxon>
        <taxon>Fungi incertae sedis</taxon>
        <taxon>Mucoromycota</taxon>
        <taxon>Mucoromycotina</taxon>
        <taxon>Mucoromycetes</taxon>
        <taxon>Mucorales</taxon>
        <taxon>Lichtheimiaceae</taxon>
        <taxon>Circinella</taxon>
    </lineage>
</organism>
<dbReference type="GO" id="GO:0006139">
    <property type="term" value="P:nucleobase-containing compound metabolic process"/>
    <property type="evidence" value="ECO:0007669"/>
    <property type="project" value="InterPro"/>
</dbReference>
<evidence type="ECO:0000256" key="5">
    <source>
        <dbReference type="ARBA" id="ARBA00022839"/>
    </source>
</evidence>
<dbReference type="InterPro" id="IPR036397">
    <property type="entry name" value="RNaseH_sf"/>
</dbReference>
<gene>
    <name evidence="11" type="ORF">INT45_013563</name>
</gene>
<dbReference type="InterPro" id="IPR002562">
    <property type="entry name" value="3'-5'_exonuclease_dom"/>
</dbReference>
<evidence type="ECO:0000256" key="8">
    <source>
        <dbReference type="ARBA" id="ARBA00040531"/>
    </source>
</evidence>
<dbReference type="EMBL" id="JAEPRB010001064">
    <property type="protein sequence ID" value="KAG2208366.1"/>
    <property type="molecule type" value="Genomic_DNA"/>
</dbReference>
<dbReference type="GO" id="GO:0003676">
    <property type="term" value="F:nucleic acid binding"/>
    <property type="evidence" value="ECO:0007669"/>
    <property type="project" value="InterPro"/>
</dbReference>
<keyword evidence="3" id="KW-0479">Metal-binding</keyword>
<keyword evidence="2" id="KW-0540">Nuclease</keyword>
<dbReference type="Pfam" id="PF01612">
    <property type="entry name" value="DNA_pol_A_exo1"/>
    <property type="match status" value="1"/>
</dbReference>
<evidence type="ECO:0000256" key="4">
    <source>
        <dbReference type="ARBA" id="ARBA00022801"/>
    </source>
</evidence>
<keyword evidence="5" id="KW-0269">Exonuclease</keyword>
<dbReference type="GO" id="GO:0005634">
    <property type="term" value="C:nucleus"/>
    <property type="evidence" value="ECO:0007669"/>
    <property type="project" value="UniProtKB-SubCell"/>
</dbReference>
<sequence>MVLDASYLKGDHSFKIIKLMGKVDGTPTFTALYTVLNEYEEVQVQFLVPTKSISHLKYAFDALRRSLDLYGHSQPQIFFIDNVRGDKNLLESVFPSLKLDVKPVDKPEPGTIRCFQEPDDMESAAKDLLDQIEVEGTNKKKELVVGFDCEWPVIEGYGPGRIGTIQIATSRNVDIYCVGQIHKLPPSLSEVLSSSKIIKVGRKVQEDLKKIERDFSVSCRGAYDVAALCKERGLISTQRISLSDICARVLERFLPKDDNVRCSDWSNIFGLSTAQKEYAALDAWAGISISYSPGHMTEAAAYGEVSCQQDKCNGKKVTASQVIITVKQVVIPGAMDSQSKPLSEYGEVPFQIAVRLSDLRTVNPVEVKQFTFTQGENTTDKDEQNIEERNDSYNDVVDDILYNNQAQIQQRVELSEVEVKSSEYGRTEFSSLPSQYEHAETIRSRIIKDVFHLIDQIKVPRRHGLANDFSRRLRDALFVVDEDDKKK</sequence>
<evidence type="ECO:0000313" key="11">
    <source>
        <dbReference type="EMBL" id="KAG2208366.1"/>
    </source>
</evidence>
<dbReference type="PANTHER" id="PTHR13620:SF109">
    <property type="entry name" value="3'-5' EXONUCLEASE"/>
    <property type="match status" value="1"/>
</dbReference>
<dbReference type="GO" id="GO:0046872">
    <property type="term" value="F:metal ion binding"/>
    <property type="evidence" value="ECO:0007669"/>
    <property type="project" value="UniProtKB-KW"/>
</dbReference>
<keyword evidence="6" id="KW-0460">Magnesium</keyword>
<dbReference type="InterPro" id="IPR051132">
    <property type="entry name" value="3-5_Exonuclease_domain"/>
</dbReference>
<evidence type="ECO:0000313" key="12">
    <source>
        <dbReference type="Proteomes" id="UP000646827"/>
    </source>
</evidence>
<comment type="subcellular location">
    <subcellularLocation>
        <location evidence="1">Nucleus</location>
    </subcellularLocation>
</comment>
<dbReference type="GO" id="GO:0008408">
    <property type="term" value="F:3'-5' exonuclease activity"/>
    <property type="evidence" value="ECO:0007669"/>
    <property type="project" value="InterPro"/>
</dbReference>
<evidence type="ECO:0000256" key="3">
    <source>
        <dbReference type="ARBA" id="ARBA00022723"/>
    </source>
</evidence>
<comment type="caution">
    <text evidence="11">The sequence shown here is derived from an EMBL/GenBank/DDBJ whole genome shotgun (WGS) entry which is preliminary data.</text>
</comment>
<keyword evidence="7" id="KW-0539">Nucleus</keyword>
<name>A0A8H7REY6_9FUNG</name>
<dbReference type="OrthoDB" id="3038406at2759"/>
<dbReference type="Gene3D" id="3.30.420.10">
    <property type="entry name" value="Ribonuclease H-like superfamily/Ribonuclease H"/>
    <property type="match status" value="1"/>
</dbReference>
<dbReference type="InterPro" id="IPR012337">
    <property type="entry name" value="RNaseH-like_sf"/>
</dbReference>
<evidence type="ECO:0000256" key="1">
    <source>
        <dbReference type="ARBA" id="ARBA00004123"/>
    </source>
</evidence>
<proteinExistence type="predicted"/>
<accession>A0A8H7REY6</accession>
<evidence type="ECO:0000256" key="2">
    <source>
        <dbReference type="ARBA" id="ARBA00022722"/>
    </source>
</evidence>
<dbReference type="SUPFAM" id="SSF53098">
    <property type="entry name" value="Ribonuclease H-like"/>
    <property type="match status" value="1"/>
</dbReference>
<evidence type="ECO:0000259" key="10">
    <source>
        <dbReference type="SMART" id="SM00474"/>
    </source>
</evidence>
<protein>
    <recommendedName>
        <fullName evidence="8">3'-5' exonuclease</fullName>
    </recommendedName>
    <alternativeName>
        <fullName evidence="9">Werner Syndrome-like exonuclease</fullName>
    </alternativeName>
</protein>